<dbReference type="PANTHER" id="PTHR30154">
    <property type="entry name" value="LEUCINE-RESPONSIVE REGULATORY PROTEIN"/>
    <property type="match status" value="1"/>
</dbReference>
<evidence type="ECO:0000256" key="1">
    <source>
        <dbReference type="ARBA" id="ARBA00023015"/>
    </source>
</evidence>
<dbReference type="OrthoDB" id="9800326at2"/>
<dbReference type="Gene3D" id="3.30.70.920">
    <property type="match status" value="1"/>
</dbReference>
<keyword evidence="6" id="KW-1185">Reference proteome</keyword>
<name>K2PST8_9FLAO</name>
<dbReference type="SMART" id="SM00344">
    <property type="entry name" value="HTH_ASNC"/>
    <property type="match status" value="1"/>
</dbReference>
<dbReference type="PATRIC" id="fig|555500.3.peg.2325"/>
<gene>
    <name evidence="5" type="ORF">I215_11279</name>
</gene>
<evidence type="ECO:0000256" key="2">
    <source>
        <dbReference type="ARBA" id="ARBA00023125"/>
    </source>
</evidence>
<dbReference type="Gene3D" id="1.10.10.10">
    <property type="entry name" value="Winged helix-like DNA-binding domain superfamily/Winged helix DNA-binding domain"/>
    <property type="match status" value="1"/>
</dbReference>
<dbReference type="RefSeq" id="WP_008992095.1">
    <property type="nucleotide sequence ID" value="NZ_AMSG01000017.1"/>
</dbReference>
<dbReference type="PRINTS" id="PR00033">
    <property type="entry name" value="HTHASNC"/>
</dbReference>
<dbReference type="GO" id="GO:0043565">
    <property type="term" value="F:sequence-specific DNA binding"/>
    <property type="evidence" value="ECO:0007669"/>
    <property type="project" value="InterPro"/>
</dbReference>
<dbReference type="InterPro" id="IPR036388">
    <property type="entry name" value="WH-like_DNA-bd_sf"/>
</dbReference>
<dbReference type="InterPro" id="IPR019888">
    <property type="entry name" value="Tscrpt_reg_AsnC-like"/>
</dbReference>
<protein>
    <submittedName>
        <fullName evidence="5">AsnC family transcriptional regulator</fullName>
    </submittedName>
</protein>
<comment type="caution">
    <text evidence="5">The sequence shown here is derived from an EMBL/GenBank/DDBJ whole genome shotgun (WGS) entry which is preliminary data.</text>
</comment>
<dbReference type="Proteomes" id="UP000007364">
    <property type="component" value="Unassembled WGS sequence"/>
</dbReference>
<dbReference type="GO" id="GO:0006355">
    <property type="term" value="P:regulation of DNA-templated transcription"/>
    <property type="evidence" value="ECO:0007669"/>
    <property type="project" value="UniProtKB-ARBA"/>
</dbReference>
<dbReference type="EMBL" id="AMSG01000017">
    <property type="protein sequence ID" value="EKF54649.1"/>
    <property type="molecule type" value="Genomic_DNA"/>
</dbReference>
<keyword evidence="1" id="KW-0805">Transcription regulation</keyword>
<keyword evidence="2" id="KW-0238">DNA-binding</keyword>
<dbReference type="AlphaFoldDB" id="K2PST8"/>
<dbReference type="InterPro" id="IPR011991">
    <property type="entry name" value="ArsR-like_HTH"/>
</dbReference>
<dbReference type="PROSITE" id="PS00519">
    <property type="entry name" value="HTH_ASNC_1"/>
    <property type="match status" value="1"/>
</dbReference>
<dbReference type="InterPro" id="IPR000485">
    <property type="entry name" value="AsnC-type_HTH_dom"/>
</dbReference>
<dbReference type="eggNOG" id="COG1522">
    <property type="taxonomic scope" value="Bacteria"/>
</dbReference>
<evidence type="ECO:0000259" key="4">
    <source>
        <dbReference type="PROSITE" id="PS50956"/>
    </source>
</evidence>
<dbReference type="PANTHER" id="PTHR30154:SF53">
    <property type="entry name" value="HTH-TYPE TRANSCRIPTIONAL REGULATOR LRPC"/>
    <property type="match status" value="1"/>
</dbReference>
<evidence type="ECO:0000256" key="3">
    <source>
        <dbReference type="ARBA" id="ARBA00023163"/>
    </source>
</evidence>
<proteinExistence type="predicted"/>
<dbReference type="InterPro" id="IPR019885">
    <property type="entry name" value="Tscrpt_reg_HTH_AsnC-type_CS"/>
</dbReference>
<dbReference type="Pfam" id="PF13404">
    <property type="entry name" value="HTH_AsnC-type"/>
    <property type="match status" value="1"/>
</dbReference>
<dbReference type="GO" id="GO:0043200">
    <property type="term" value="P:response to amino acid"/>
    <property type="evidence" value="ECO:0007669"/>
    <property type="project" value="TreeGrafter"/>
</dbReference>
<sequence length="157" mass="18163">MKNDNLNWSILRLLQENARYTNAEIGRKVGLSSPAVAERIKKMEDFGIITGYKVAINHIQSGYQLKAFVTLKAFMGKLKPFMEQVKTYKEVRNCYRITGNENLLMEVVLADQFHLEEFIDRLLTYGEVRTSIVLSKVVEHNPIEHNRRTSSFLGKVR</sequence>
<evidence type="ECO:0000313" key="6">
    <source>
        <dbReference type="Proteomes" id="UP000007364"/>
    </source>
</evidence>
<dbReference type="GO" id="GO:0005829">
    <property type="term" value="C:cytosol"/>
    <property type="evidence" value="ECO:0007669"/>
    <property type="project" value="TreeGrafter"/>
</dbReference>
<dbReference type="InterPro" id="IPR011008">
    <property type="entry name" value="Dimeric_a/b-barrel"/>
</dbReference>
<organism evidence="5 6">
    <name type="scientific">Galbibacter marinus</name>
    <dbReference type="NCBI Taxonomy" id="555500"/>
    <lineage>
        <taxon>Bacteria</taxon>
        <taxon>Pseudomonadati</taxon>
        <taxon>Bacteroidota</taxon>
        <taxon>Flavobacteriia</taxon>
        <taxon>Flavobacteriales</taxon>
        <taxon>Flavobacteriaceae</taxon>
        <taxon>Galbibacter</taxon>
    </lineage>
</organism>
<dbReference type="Pfam" id="PF01037">
    <property type="entry name" value="AsnC_trans_reg"/>
    <property type="match status" value="1"/>
</dbReference>
<evidence type="ECO:0000313" key="5">
    <source>
        <dbReference type="EMBL" id="EKF54649.1"/>
    </source>
</evidence>
<feature type="domain" description="HTH asnC-type" evidence="4">
    <location>
        <begin position="1"/>
        <end position="64"/>
    </location>
</feature>
<reference evidence="5 6" key="1">
    <citation type="journal article" date="2012" name="J. Bacteriol.">
        <title>Genome Sequence of Galbibacter marinum Type Strain ck-I2-15.</title>
        <authorList>
            <person name="Lai Q."/>
            <person name="Li C."/>
            <person name="Shao Z."/>
        </authorList>
    </citation>
    <scope>NUCLEOTIDE SEQUENCE [LARGE SCALE GENOMIC DNA]</scope>
    <source>
        <strain evidence="6">ck-I2-15</strain>
    </source>
</reference>
<dbReference type="SUPFAM" id="SSF46785">
    <property type="entry name" value="Winged helix' DNA-binding domain"/>
    <property type="match status" value="1"/>
</dbReference>
<dbReference type="InterPro" id="IPR019887">
    <property type="entry name" value="Tscrpt_reg_AsnC/Lrp_C"/>
</dbReference>
<dbReference type="SUPFAM" id="SSF54909">
    <property type="entry name" value="Dimeric alpha+beta barrel"/>
    <property type="match status" value="1"/>
</dbReference>
<dbReference type="PROSITE" id="PS50956">
    <property type="entry name" value="HTH_ASNC_2"/>
    <property type="match status" value="1"/>
</dbReference>
<dbReference type="InterPro" id="IPR036390">
    <property type="entry name" value="WH_DNA-bd_sf"/>
</dbReference>
<accession>K2PST8</accession>
<keyword evidence="3" id="KW-0804">Transcription</keyword>
<dbReference type="CDD" id="cd00090">
    <property type="entry name" value="HTH_ARSR"/>
    <property type="match status" value="1"/>
</dbReference>